<name>A0ABY6N1I4_9ALTE</name>
<dbReference type="InterPro" id="IPR003593">
    <property type="entry name" value="AAA+_ATPase"/>
</dbReference>
<evidence type="ECO:0000259" key="10">
    <source>
        <dbReference type="PROSITE" id="PS50990"/>
    </source>
</evidence>
<dbReference type="PANTHER" id="PTHR24221:SF606">
    <property type="entry name" value="COLICIN V SECRETION-PROCESSING ATP-BINDING PROTEIN"/>
    <property type="match status" value="1"/>
</dbReference>
<dbReference type="InterPro" id="IPR039421">
    <property type="entry name" value="Type_1_exporter"/>
</dbReference>
<dbReference type="PANTHER" id="PTHR24221">
    <property type="entry name" value="ATP-BINDING CASSETTE SUB-FAMILY B"/>
    <property type="match status" value="1"/>
</dbReference>
<dbReference type="Proteomes" id="UP001163739">
    <property type="component" value="Chromosome"/>
</dbReference>
<gene>
    <name evidence="11" type="ORF">NKI27_18015</name>
</gene>
<dbReference type="RefSeq" id="WP_265047402.1">
    <property type="nucleotide sequence ID" value="NZ_CP100390.1"/>
</dbReference>
<organism evidence="11 12">
    <name type="scientific">Alkalimarinus alittae</name>
    <dbReference type="NCBI Taxonomy" id="2961619"/>
    <lineage>
        <taxon>Bacteria</taxon>
        <taxon>Pseudomonadati</taxon>
        <taxon>Pseudomonadota</taxon>
        <taxon>Gammaproteobacteria</taxon>
        <taxon>Alteromonadales</taxon>
        <taxon>Alteromonadaceae</taxon>
        <taxon>Alkalimarinus</taxon>
    </lineage>
</organism>
<evidence type="ECO:0000313" key="11">
    <source>
        <dbReference type="EMBL" id="UZE95919.1"/>
    </source>
</evidence>
<keyword evidence="3" id="KW-0547">Nucleotide-binding</keyword>
<dbReference type="InterPro" id="IPR017871">
    <property type="entry name" value="ABC_transporter-like_CS"/>
</dbReference>
<feature type="domain" description="Peptidase C39" evidence="10">
    <location>
        <begin position="21"/>
        <end position="140"/>
    </location>
</feature>
<dbReference type="InterPro" id="IPR003439">
    <property type="entry name" value="ABC_transporter-like_ATP-bd"/>
</dbReference>
<proteinExistence type="predicted"/>
<evidence type="ECO:0000256" key="4">
    <source>
        <dbReference type="ARBA" id="ARBA00022840"/>
    </source>
</evidence>
<dbReference type="Gene3D" id="1.20.1560.10">
    <property type="entry name" value="ABC transporter type 1, transmembrane domain"/>
    <property type="match status" value="1"/>
</dbReference>
<evidence type="ECO:0000256" key="1">
    <source>
        <dbReference type="ARBA" id="ARBA00004651"/>
    </source>
</evidence>
<keyword evidence="12" id="KW-1185">Reference proteome</keyword>
<evidence type="ECO:0000259" key="9">
    <source>
        <dbReference type="PROSITE" id="PS50929"/>
    </source>
</evidence>
<dbReference type="SUPFAM" id="SSF90123">
    <property type="entry name" value="ABC transporter transmembrane region"/>
    <property type="match status" value="1"/>
</dbReference>
<dbReference type="InterPro" id="IPR036640">
    <property type="entry name" value="ABC1_TM_sf"/>
</dbReference>
<sequence length="725" mass="80509">MSASLSLLKFSGRKTLPITLQTEMAECGLACLSMVAAYHGYEADLTSLRHKYPISLKGVTLKSLMDISDKMGMAARALRLDIGDMDKLQRPAVLHWDMNHFVVLKSVGNQKITIHDPAQGERVLSFDEVSKHFTGVALELTPTRSFEPKVEQQRLHLSDFWRNASGLKRGLIQLLLLSVVLQAFALISPFYMQLVVDEVIVSHDADLLKVLAWGFLLLALIKLSTDALRSYVILHISNMLSFQMGVNLFRHLVRLPMDFFEKRHIGDVVSRFGSLNQVQELLTTGVVTAIVDGAMAITTLVMMIIYAPVLAVVVTVVVAIYGIIRYALYRPLRQLTEEGIVAKAKEDSNFMESIRGIQSIKIFGREADRQTLWQNRYAEVVNTGIRLGKVNIAYSTINNLLFGLENVLVIYLGAQLVLDNAFSVGMLYAFISYKGQFTDKTVALIEKLIEFKMLGLHLNRIADIALTEKEKALELESVRSEPIEGNLALKGISYRYSESEPCIFENVSMSVAQGESVAIIGPSGCGKTTLMKVMMGLFEASAGTLLVDGKELDSSGVRNFRSQVAAVMQDDQLLSGTVADNICFFDSTPDLERIEYCGQLASIHHDIEAMPMRYNSLVGDMGTTLSGGQKQRLLLARALYRKPKILFLDEATSHLDTQLEYFVNEAVKKLDITRIIIAHRPETIQSADRVLVFEQGQLMDVTQQIASANRSVDVPATQGPETKEG</sequence>
<feature type="transmembrane region" description="Helical" evidence="7">
    <location>
        <begin position="211"/>
        <end position="234"/>
    </location>
</feature>
<feature type="transmembrane region" description="Helical" evidence="7">
    <location>
        <begin position="171"/>
        <end position="191"/>
    </location>
</feature>
<evidence type="ECO:0000313" key="12">
    <source>
        <dbReference type="Proteomes" id="UP001163739"/>
    </source>
</evidence>
<keyword evidence="2 7" id="KW-0812">Transmembrane</keyword>
<evidence type="ECO:0000256" key="7">
    <source>
        <dbReference type="SAM" id="Phobius"/>
    </source>
</evidence>
<dbReference type="SMART" id="SM00382">
    <property type="entry name" value="AAA"/>
    <property type="match status" value="1"/>
</dbReference>
<evidence type="ECO:0000256" key="6">
    <source>
        <dbReference type="ARBA" id="ARBA00023136"/>
    </source>
</evidence>
<protein>
    <submittedName>
        <fullName evidence="11">Peptidase domain-containing ABC transporter</fullName>
    </submittedName>
</protein>
<accession>A0ABY6N1I4</accession>
<feature type="domain" description="ABC transporter" evidence="8">
    <location>
        <begin position="487"/>
        <end position="720"/>
    </location>
</feature>
<evidence type="ECO:0000256" key="2">
    <source>
        <dbReference type="ARBA" id="ARBA00022692"/>
    </source>
</evidence>
<dbReference type="Pfam" id="PF03412">
    <property type="entry name" value="Peptidase_C39"/>
    <property type="match status" value="1"/>
</dbReference>
<dbReference type="PROSITE" id="PS50893">
    <property type="entry name" value="ABC_TRANSPORTER_2"/>
    <property type="match status" value="1"/>
</dbReference>
<dbReference type="InterPro" id="IPR011527">
    <property type="entry name" value="ABC1_TM_dom"/>
</dbReference>
<dbReference type="Gene3D" id="3.90.70.10">
    <property type="entry name" value="Cysteine proteinases"/>
    <property type="match status" value="1"/>
</dbReference>
<dbReference type="Pfam" id="PF00664">
    <property type="entry name" value="ABC_membrane"/>
    <property type="match status" value="1"/>
</dbReference>
<dbReference type="EMBL" id="CP100390">
    <property type="protein sequence ID" value="UZE95919.1"/>
    <property type="molecule type" value="Genomic_DNA"/>
</dbReference>
<evidence type="ECO:0000259" key="8">
    <source>
        <dbReference type="PROSITE" id="PS50893"/>
    </source>
</evidence>
<dbReference type="SUPFAM" id="SSF52540">
    <property type="entry name" value="P-loop containing nucleoside triphosphate hydrolases"/>
    <property type="match status" value="1"/>
</dbReference>
<dbReference type="InterPro" id="IPR005074">
    <property type="entry name" value="Peptidase_C39"/>
</dbReference>
<keyword evidence="4" id="KW-0067">ATP-binding</keyword>
<evidence type="ECO:0000256" key="5">
    <source>
        <dbReference type="ARBA" id="ARBA00022989"/>
    </source>
</evidence>
<feature type="domain" description="ABC transmembrane type-1" evidence="9">
    <location>
        <begin position="172"/>
        <end position="453"/>
    </location>
</feature>
<dbReference type="InterPro" id="IPR033838">
    <property type="entry name" value="CvaB_peptidase"/>
</dbReference>
<dbReference type="InterPro" id="IPR027417">
    <property type="entry name" value="P-loop_NTPase"/>
</dbReference>
<dbReference type="CDD" id="cd18567">
    <property type="entry name" value="ABC_6TM_CvaB_RaxB_like"/>
    <property type="match status" value="1"/>
</dbReference>
<dbReference type="Gene3D" id="3.40.50.300">
    <property type="entry name" value="P-loop containing nucleotide triphosphate hydrolases"/>
    <property type="match status" value="1"/>
</dbReference>
<keyword evidence="6 7" id="KW-0472">Membrane</keyword>
<comment type="subcellular location">
    <subcellularLocation>
        <location evidence="1">Cell membrane</location>
        <topology evidence="1">Multi-pass membrane protein</topology>
    </subcellularLocation>
</comment>
<dbReference type="PROSITE" id="PS50929">
    <property type="entry name" value="ABC_TM1F"/>
    <property type="match status" value="1"/>
</dbReference>
<dbReference type="PROSITE" id="PS00211">
    <property type="entry name" value="ABC_TRANSPORTER_1"/>
    <property type="match status" value="1"/>
</dbReference>
<evidence type="ECO:0000256" key="3">
    <source>
        <dbReference type="ARBA" id="ARBA00022741"/>
    </source>
</evidence>
<dbReference type="PROSITE" id="PS50990">
    <property type="entry name" value="PEPTIDASE_C39"/>
    <property type="match status" value="1"/>
</dbReference>
<keyword evidence="5 7" id="KW-1133">Transmembrane helix</keyword>
<dbReference type="CDD" id="cd02419">
    <property type="entry name" value="Peptidase_C39C"/>
    <property type="match status" value="1"/>
</dbReference>
<reference evidence="11" key="1">
    <citation type="submission" date="2022-06" db="EMBL/GenBank/DDBJ databases">
        <title>Alkalimarinus sp. nov., isolated from gut of a Alitta virens.</title>
        <authorList>
            <person name="Yang A.I."/>
            <person name="Shin N.-R."/>
        </authorList>
    </citation>
    <scope>NUCLEOTIDE SEQUENCE</scope>
    <source>
        <strain evidence="11">A2M4</strain>
    </source>
</reference>
<feature type="transmembrane region" description="Helical" evidence="7">
    <location>
        <begin position="300"/>
        <end position="324"/>
    </location>
</feature>
<dbReference type="Pfam" id="PF00005">
    <property type="entry name" value="ABC_tran"/>
    <property type="match status" value="1"/>
</dbReference>